<dbReference type="InterPro" id="IPR012999">
    <property type="entry name" value="Pyr_OxRdtase_I_AS"/>
</dbReference>
<accession>A0ABS7PEW1</accession>
<dbReference type="EMBL" id="JAHWXP010000003">
    <property type="protein sequence ID" value="MBY8337589.1"/>
    <property type="molecule type" value="Genomic_DNA"/>
</dbReference>
<comment type="caution">
    <text evidence="13">The sequence shown here is derived from an EMBL/GenBank/DDBJ whole genome shotgun (WGS) entry which is preliminary data.</text>
</comment>
<keyword evidence="10" id="KW-1133">Transmembrane helix</keyword>
<dbReference type="PANTHER" id="PTHR43014">
    <property type="entry name" value="MERCURIC REDUCTASE"/>
    <property type="match status" value="1"/>
</dbReference>
<evidence type="ECO:0000256" key="3">
    <source>
        <dbReference type="ARBA" id="ARBA00022630"/>
    </source>
</evidence>
<evidence type="ECO:0000313" key="14">
    <source>
        <dbReference type="Proteomes" id="UP000759298"/>
    </source>
</evidence>
<evidence type="ECO:0000256" key="10">
    <source>
        <dbReference type="SAM" id="Phobius"/>
    </source>
</evidence>
<dbReference type="Gene3D" id="3.50.50.60">
    <property type="entry name" value="FAD/NAD(P)-binding domain"/>
    <property type="match status" value="2"/>
</dbReference>
<dbReference type="RefSeq" id="WP_222825122.1">
    <property type="nucleotide sequence ID" value="NZ_JAHWXP010000003.1"/>
</dbReference>
<dbReference type="InterPro" id="IPR001100">
    <property type="entry name" value="Pyr_nuc-diS_OxRdtase"/>
</dbReference>
<dbReference type="PANTHER" id="PTHR43014:SF2">
    <property type="entry name" value="MERCURIC REDUCTASE"/>
    <property type="match status" value="1"/>
</dbReference>
<dbReference type="PIRSF" id="PIRSF000350">
    <property type="entry name" value="Mercury_reductase_MerA"/>
    <property type="match status" value="1"/>
</dbReference>
<evidence type="ECO:0000256" key="5">
    <source>
        <dbReference type="ARBA" id="ARBA00022857"/>
    </source>
</evidence>
<dbReference type="PROSITE" id="PS00076">
    <property type="entry name" value="PYRIDINE_REDOX_1"/>
    <property type="match status" value="1"/>
</dbReference>
<evidence type="ECO:0000256" key="8">
    <source>
        <dbReference type="ARBA" id="ARBA00023284"/>
    </source>
</evidence>
<evidence type="ECO:0000313" key="13">
    <source>
        <dbReference type="EMBL" id="MBY8337589.1"/>
    </source>
</evidence>
<dbReference type="InterPro" id="IPR016156">
    <property type="entry name" value="FAD/NAD-linked_Rdtase_dimer_sf"/>
</dbReference>
<gene>
    <name evidence="13" type="ORF">KYN89_11050</name>
</gene>
<feature type="domain" description="FAD/NAD(P)-binding" evidence="12">
    <location>
        <begin position="5"/>
        <end position="317"/>
    </location>
</feature>
<evidence type="ECO:0000256" key="6">
    <source>
        <dbReference type="ARBA" id="ARBA00023002"/>
    </source>
</evidence>
<evidence type="ECO:0000259" key="12">
    <source>
        <dbReference type="Pfam" id="PF07992"/>
    </source>
</evidence>
<dbReference type="PRINTS" id="PR00411">
    <property type="entry name" value="PNDRDTASEI"/>
</dbReference>
<keyword evidence="8 9" id="KW-0676">Redox-active center</keyword>
<name>A0ABS7PEW1_9SPHN</name>
<dbReference type="Pfam" id="PF07992">
    <property type="entry name" value="Pyr_redox_2"/>
    <property type="match status" value="1"/>
</dbReference>
<keyword evidence="10" id="KW-0472">Membrane</keyword>
<dbReference type="InterPro" id="IPR004099">
    <property type="entry name" value="Pyr_nucl-diS_OxRdtase_dimer"/>
</dbReference>
<dbReference type="InterPro" id="IPR023753">
    <property type="entry name" value="FAD/NAD-binding_dom"/>
</dbReference>
<keyword evidence="3 9" id="KW-0285">Flavoprotein</keyword>
<dbReference type="Gene3D" id="3.30.390.30">
    <property type="match status" value="1"/>
</dbReference>
<evidence type="ECO:0000256" key="4">
    <source>
        <dbReference type="ARBA" id="ARBA00022827"/>
    </source>
</evidence>
<keyword evidence="4 9" id="KW-0274">FAD</keyword>
<dbReference type="PRINTS" id="PR00368">
    <property type="entry name" value="FADPNR"/>
</dbReference>
<sequence length="473" mass="50479">MKFTHDVIVIGAGAAGLTAAGGCAMFGLKAALIERAEMGGECLNNGCVPSKALITAAKRAAEANEYERFGIQMAAAKVNWSGVHAHIHEAIAHIAPHDSQERFEEMGCDVYRGHAHFIGPRKVQVGDVELSAPKIVIATGSEPMVPPIEGLDSVPYLTNENIWDLDQLPQHLVIIGGGVIGMEMAQSFRRLGSEVTIIEPGDLMGRDDPDSVAVVVETMKAEGVMFVKGAAAKVTPGVLASLTVTLEDGQEVAGTHLLIATGRKARTEGYGLEEIGVELGRNGIKVDARRRTNLKHIYAIGDCREGPRLTHVSGYEGSNVALEITLGVPTKVDWSALPWCTYTDPEVAQIGMTEAQAREELGDKVTVVREGFDHNERAIAEGDTRGHLKVVMVGKKVLGASIVGKNAGEMLLPFTQAITGKASTFAMGSAIIAYPTRSEITKAAAFSAWEGTVFGSVPKGYAKTRAWFRKTLR</sequence>
<feature type="domain" description="Pyridine nucleotide-disulphide oxidoreductase dimerisation" evidence="11">
    <location>
        <begin position="338"/>
        <end position="444"/>
    </location>
</feature>
<keyword evidence="5" id="KW-0521">NADP</keyword>
<feature type="transmembrane region" description="Helical" evidence="10">
    <location>
        <begin position="7"/>
        <end position="28"/>
    </location>
</feature>
<evidence type="ECO:0000259" key="11">
    <source>
        <dbReference type="Pfam" id="PF02852"/>
    </source>
</evidence>
<dbReference type="Pfam" id="PF02852">
    <property type="entry name" value="Pyr_redox_dim"/>
    <property type="match status" value="1"/>
</dbReference>
<dbReference type="Proteomes" id="UP000759298">
    <property type="component" value="Unassembled WGS sequence"/>
</dbReference>
<keyword evidence="6 9" id="KW-0560">Oxidoreductase</keyword>
<keyword evidence="7" id="KW-1015">Disulfide bond</keyword>
<dbReference type="InterPro" id="IPR036188">
    <property type="entry name" value="FAD/NAD-bd_sf"/>
</dbReference>
<comment type="cofactor">
    <cofactor evidence="1">
        <name>FAD</name>
        <dbReference type="ChEBI" id="CHEBI:57692"/>
    </cofactor>
</comment>
<keyword evidence="14" id="KW-1185">Reference proteome</keyword>
<protein>
    <submittedName>
        <fullName evidence="13">FAD-dependent oxidoreductase</fullName>
    </submittedName>
</protein>
<keyword evidence="10" id="KW-0812">Transmembrane</keyword>
<evidence type="ECO:0000256" key="1">
    <source>
        <dbReference type="ARBA" id="ARBA00001974"/>
    </source>
</evidence>
<evidence type="ECO:0000256" key="9">
    <source>
        <dbReference type="RuleBase" id="RU003691"/>
    </source>
</evidence>
<dbReference type="SUPFAM" id="SSF51905">
    <property type="entry name" value="FAD/NAD(P)-binding domain"/>
    <property type="match status" value="1"/>
</dbReference>
<reference evidence="13 14" key="1">
    <citation type="submission" date="2021-07" db="EMBL/GenBank/DDBJ databases">
        <title>Alteriqipengyuania abyssalis NZ-12B nov, sp.nov isolated from deep sea sponge in pacific ocean.</title>
        <authorList>
            <person name="Tareen S."/>
            <person name="Wink J."/>
        </authorList>
    </citation>
    <scope>NUCLEOTIDE SEQUENCE [LARGE SCALE GENOMIC DNA]</scope>
    <source>
        <strain evidence="13 14">NZ-12B</strain>
    </source>
</reference>
<evidence type="ECO:0000256" key="2">
    <source>
        <dbReference type="ARBA" id="ARBA00007532"/>
    </source>
</evidence>
<comment type="similarity">
    <text evidence="2 9">Belongs to the class-I pyridine nucleotide-disulfide oxidoreductase family.</text>
</comment>
<proteinExistence type="inferred from homology"/>
<dbReference type="PROSITE" id="PS51257">
    <property type="entry name" value="PROKAR_LIPOPROTEIN"/>
    <property type="match status" value="1"/>
</dbReference>
<dbReference type="SUPFAM" id="SSF55424">
    <property type="entry name" value="FAD/NAD-linked reductases, dimerisation (C-terminal) domain"/>
    <property type="match status" value="1"/>
</dbReference>
<evidence type="ECO:0000256" key="7">
    <source>
        <dbReference type="ARBA" id="ARBA00023157"/>
    </source>
</evidence>
<organism evidence="13 14">
    <name type="scientific">Alteriqipengyuania abyssalis</name>
    <dbReference type="NCBI Taxonomy" id="2860200"/>
    <lineage>
        <taxon>Bacteria</taxon>
        <taxon>Pseudomonadati</taxon>
        <taxon>Pseudomonadota</taxon>
        <taxon>Alphaproteobacteria</taxon>
        <taxon>Sphingomonadales</taxon>
        <taxon>Erythrobacteraceae</taxon>
        <taxon>Alteriqipengyuania</taxon>
    </lineage>
</organism>